<evidence type="ECO:0000313" key="2">
    <source>
        <dbReference type="EMBL" id="KHN73421.1"/>
    </source>
</evidence>
<gene>
    <name evidence="2" type="ORF">Tcan_03029</name>
</gene>
<dbReference type="Proteomes" id="UP000031036">
    <property type="component" value="Unassembled WGS sequence"/>
</dbReference>
<proteinExistence type="predicted"/>
<evidence type="ECO:0000313" key="3">
    <source>
        <dbReference type="Proteomes" id="UP000031036"/>
    </source>
</evidence>
<feature type="signal peptide" evidence="1">
    <location>
        <begin position="1"/>
        <end position="18"/>
    </location>
</feature>
<dbReference type="OrthoDB" id="5868301at2759"/>
<sequence>MSKFTSVLLISSFPFLSSQLWPPLPGPPPPSFAGEFGEVDGCLGCTRFEVAPFAGPLAGWNGIFGPIGTAYGPFGRTSYSSSLGSGGINPLGIFGYPPGIVSGPGDMAFPQDRFGSVTLGGLGGGMQFAGYGEGLSLRGIGNGVPFGGLGGAFGQDSVSANAISLLSDKENFQVHGCAFDAMRNRCHDNLNICKGGCKDFGTGVAHDCRCIPYAIIALLG</sequence>
<keyword evidence="3" id="KW-1185">Reference proteome</keyword>
<comment type="caution">
    <text evidence="2">The sequence shown here is derived from an EMBL/GenBank/DDBJ whole genome shotgun (WGS) entry which is preliminary data.</text>
</comment>
<reference evidence="2 3" key="1">
    <citation type="submission" date="2014-11" db="EMBL/GenBank/DDBJ databases">
        <title>Genetic blueprint of the zoonotic pathogen Toxocara canis.</title>
        <authorList>
            <person name="Zhu X.-Q."/>
            <person name="Korhonen P.K."/>
            <person name="Cai H."/>
            <person name="Young N.D."/>
            <person name="Nejsum P."/>
            <person name="von Samson-Himmelstjerna G."/>
            <person name="Boag P.R."/>
            <person name="Tan P."/>
            <person name="Li Q."/>
            <person name="Min J."/>
            <person name="Yang Y."/>
            <person name="Wang X."/>
            <person name="Fang X."/>
            <person name="Hall R.S."/>
            <person name="Hofmann A."/>
            <person name="Sternberg P.W."/>
            <person name="Jex A.R."/>
            <person name="Gasser R.B."/>
        </authorList>
    </citation>
    <scope>NUCLEOTIDE SEQUENCE [LARGE SCALE GENOMIC DNA]</scope>
    <source>
        <strain evidence="2">PN_DK_2014</strain>
    </source>
</reference>
<accession>A0A0B2UQZ3</accession>
<protein>
    <submittedName>
        <fullName evidence="2">Uncharacterized protein</fullName>
    </submittedName>
</protein>
<organism evidence="2 3">
    <name type="scientific">Toxocara canis</name>
    <name type="common">Canine roundworm</name>
    <dbReference type="NCBI Taxonomy" id="6265"/>
    <lineage>
        <taxon>Eukaryota</taxon>
        <taxon>Metazoa</taxon>
        <taxon>Ecdysozoa</taxon>
        <taxon>Nematoda</taxon>
        <taxon>Chromadorea</taxon>
        <taxon>Rhabditida</taxon>
        <taxon>Spirurina</taxon>
        <taxon>Ascaridomorpha</taxon>
        <taxon>Ascaridoidea</taxon>
        <taxon>Toxocaridae</taxon>
        <taxon>Toxocara</taxon>
    </lineage>
</organism>
<feature type="chain" id="PRO_5002076516" evidence="1">
    <location>
        <begin position="19"/>
        <end position="220"/>
    </location>
</feature>
<name>A0A0B2UQZ3_TOXCA</name>
<evidence type="ECO:0000256" key="1">
    <source>
        <dbReference type="SAM" id="SignalP"/>
    </source>
</evidence>
<dbReference type="AlphaFoldDB" id="A0A0B2UQZ3"/>
<keyword evidence="1" id="KW-0732">Signal</keyword>
<dbReference type="EMBL" id="JPKZ01003110">
    <property type="protein sequence ID" value="KHN73421.1"/>
    <property type="molecule type" value="Genomic_DNA"/>
</dbReference>